<gene>
    <name evidence="2" type="ORF">ILEXP_LOCUS12045</name>
</gene>
<reference evidence="2 3" key="1">
    <citation type="submission" date="2024-02" db="EMBL/GenBank/DDBJ databases">
        <authorList>
            <person name="Vignale AGUSTIN F."/>
            <person name="Sosa J E."/>
            <person name="Modenutti C."/>
        </authorList>
    </citation>
    <scope>NUCLEOTIDE SEQUENCE [LARGE SCALE GENOMIC DNA]</scope>
</reference>
<comment type="caution">
    <text evidence="2">The sequence shown here is derived from an EMBL/GenBank/DDBJ whole genome shotgun (WGS) entry which is preliminary data.</text>
</comment>
<evidence type="ECO:0000256" key="1">
    <source>
        <dbReference type="SAM" id="MobiDB-lite"/>
    </source>
</evidence>
<evidence type="ECO:0000313" key="2">
    <source>
        <dbReference type="EMBL" id="CAK9144297.1"/>
    </source>
</evidence>
<dbReference type="EMBL" id="CAUOFW020001390">
    <property type="protein sequence ID" value="CAK9144297.1"/>
    <property type="molecule type" value="Genomic_DNA"/>
</dbReference>
<protein>
    <submittedName>
        <fullName evidence="2">Uncharacterized protein</fullName>
    </submittedName>
</protein>
<keyword evidence="3" id="KW-1185">Reference proteome</keyword>
<feature type="region of interest" description="Disordered" evidence="1">
    <location>
        <begin position="20"/>
        <end position="43"/>
    </location>
</feature>
<proteinExistence type="predicted"/>
<name>A0ABC8RQK2_9AQUA</name>
<dbReference type="AlphaFoldDB" id="A0ABC8RQK2"/>
<dbReference type="Proteomes" id="UP001642360">
    <property type="component" value="Unassembled WGS sequence"/>
</dbReference>
<sequence>MDALGGGGNGWIWGMLPFQSQQPRSRSRNKKSKSSDSVEATGGAGYRFPLKQAATAASLALAGDTIAQLRVRWVKNKANSPHSIHDKLVVLRVALSFNKPLHQGGGIGYLAKKRPMPILVYACELIFEKNQGF</sequence>
<organism evidence="2 3">
    <name type="scientific">Ilex paraguariensis</name>
    <name type="common">yerba mate</name>
    <dbReference type="NCBI Taxonomy" id="185542"/>
    <lineage>
        <taxon>Eukaryota</taxon>
        <taxon>Viridiplantae</taxon>
        <taxon>Streptophyta</taxon>
        <taxon>Embryophyta</taxon>
        <taxon>Tracheophyta</taxon>
        <taxon>Spermatophyta</taxon>
        <taxon>Magnoliopsida</taxon>
        <taxon>eudicotyledons</taxon>
        <taxon>Gunneridae</taxon>
        <taxon>Pentapetalae</taxon>
        <taxon>asterids</taxon>
        <taxon>campanulids</taxon>
        <taxon>Aquifoliales</taxon>
        <taxon>Aquifoliaceae</taxon>
        <taxon>Ilex</taxon>
    </lineage>
</organism>
<evidence type="ECO:0000313" key="3">
    <source>
        <dbReference type="Proteomes" id="UP001642360"/>
    </source>
</evidence>
<accession>A0ABC8RQK2</accession>